<sequence>MGKRGLSLEEKKERIKGILQEKKEPFTLKQIEKVGAKAGVAQMSIKGVLEEMVSDNLVCMDKIGSTNWFWSFPSEQKAGLQAKLKRTTEELQAAKESVAKARAEKEALLAARVPSESRQAKLAELAELRQKAAATAEDLGKLRENDPAQMVELVRKIDVCKEAANRWTDNTWTLMDYVRKKYGKQKKEVMQWLEMKDDFDYPVFTQPKKRARKA</sequence>
<comment type="caution">
    <text evidence="9">The sequence shown here is derived from an EMBL/GenBank/DDBJ whole genome shotgun (WGS) entry which is preliminary data.</text>
</comment>
<comment type="similarity">
    <text evidence="2 5">Belongs to the MND1 family.</text>
</comment>
<dbReference type="InterPro" id="IPR005647">
    <property type="entry name" value="Mnd1"/>
</dbReference>
<evidence type="ECO:0000256" key="4">
    <source>
        <dbReference type="ARBA" id="ARBA00023242"/>
    </source>
</evidence>
<evidence type="ECO:0000259" key="7">
    <source>
        <dbReference type="Pfam" id="PF03962"/>
    </source>
</evidence>
<dbReference type="Pfam" id="PF03962">
    <property type="entry name" value="Mnd1"/>
    <property type="match status" value="1"/>
</dbReference>
<dbReference type="AlphaFoldDB" id="A0A2R5GG16"/>
<evidence type="ECO:0000256" key="6">
    <source>
        <dbReference type="SAM" id="Coils"/>
    </source>
</evidence>
<accession>A0A2R5GG16</accession>
<dbReference type="GO" id="GO:0007131">
    <property type="term" value="P:reciprocal meiotic recombination"/>
    <property type="evidence" value="ECO:0007669"/>
    <property type="project" value="InterPro"/>
</dbReference>
<dbReference type="InParanoid" id="A0A2R5GG16"/>
<keyword evidence="3 6" id="KW-0175">Coiled coil</keyword>
<dbReference type="Pfam" id="PF18517">
    <property type="entry name" value="LZ3wCH"/>
    <property type="match status" value="1"/>
</dbReference>
<dbReference type="EMBL" id="BEYU01000060">
    <property type="protein sequence ID" value="GBG29545.1"/>
    <property type="molecule type" value="Genomic_DNA"/>
</dbReference>
<protein>
    <submittedName>
        <fullName evidence="9">Meiotic nuclear division protein 1-like</fullName>
    </submittedName>
</protein>
<gene>
    <name evidence="9" type="ORF">FCC1311_057662</name>
</gene>
<proteinExistence type="inferred from homology"/>
<dbReference type="OrthoDB" id="273345at2759"/>
<dbReference type="GO" id="GO:0003690">
    <property type="term" value="F:double-stranded DNA binding"/>
    <property type="evidence" value="ECO:0007669"/>
    <property type="project" value="InterPro"/>
</dbReference>
<dbReference type="GO" id="GO:0005634">
    <property type="term" value="C:nucleus"/>
    <property type="evidence" value="ECO:0007669"/>
    <property type="project" value="UniProtKB-SubCell"/>
</dbReference>
<organism evidence="9 10">
    <name type="scientific">Hondaea fermentalgiana</name>
    <dbReference type="NCBI Taxonomy" id="2315210"/>
    <lineage>
        <taxon>Eukaryota</taxon>
        <taxon>Sar</taxon>
        <taxon>Stramenopiles</taxon>
        <taxon>Bigyra</taxon>
        <taxon>Labyrinthulomycetes</taxon>
        <taxon>Thraustochytrida</taxon>
        <taxon>Thraustochytriidae</taxon>
        <taxon>Hondaea</taxon>
    </lineage>
</organism>
<evidence type="ECO:0000313" key="10">
    <source>
        <dbReference type="Proteomes" id="UP000241890"/>
    </source>
</evidence>
<dbReference type="InterPro" id="IPR040453">
    <property type="entry name" value="Mnd1_HTH"/>
</dbReference>
<reference evidence="9 10" key="1">
    <citation type="submission" date="2017-12" db="EMBL/GenBank/DDBJ databases">
        <title>Sequencing, de novo assembly and annotation of complete genome of a new Thraustochytrid species, strain FCC1311.</title>
        <authorList>
            <person name="Sedici K."/>
            <person name="Godart F."/>
            <person name="Aiese Cigliano R."/>
            <person name="Sanseverino W."/>
            <person name="Barakat M."/>
            <person name="Ortet P."/>
            <person name="Marechal E."/>
            <person name="Cagnac O."/>
            <person name="Amato A."/>
        </authorList>
    </citation>
    <scope>NUCLEOTIDE SEQUENCE [LARGE SCALE GENOMIC DNA]</scope>
</reference>
<evidence type="ECO:0000313" key="9">
    <source>
        <dbReference type="EMBL" id="GBG29545.1"/>
    </source>
</evidence>
<evidence type="ECO:0000256" key="2">
    <source>
        <dbReference type="ARBA" id="ARBA00005981"/>
    </source>
</evidence>
<feature type="domain" description="Mnd1 HTH" evidence="7">
    <location>
        <begin position="17"/>
        <end position="73"/>
    </location>
</feature>
<dbReference type="Proteomes" id="UP000241890">
    <property type="component" value="Unassembled WGS sequence"/>
</dbReference>
<keyword evidence="4 5" id="KW-0539">Nucleus</keyword>
<dbReference type="PIRSF" id="PIRSF026991">
    <property type="entry name" value="Mnd1"/>
    <property type="match status" value="1"/>
</dbReference>
<comment type="subcellular location">
    <subcellularLocation>
        <location evidence="1 5">Nucleus</location>
    </subcellularLocation>
</comment>
<name>A0A2R5GG16_9STRA</name>
<evidence type="ECO:0000256" key="5">
    <source>
        <dbReference type="PIRNR" id="PIRNR026991"/>
    </source>
</evidence>
<evidence type="ECO:0000259" key="8">
    <source>
        <dbReference type="Pfam" id="PF18517"/>
    </source>
</evidence>
<feature type="coiled-coil region" evidence="6">
    <location>
        <begin position="77"/>
        <end position="145"/>
    </location>
</feature>
<dbReference type="InterPro" id="IPR040661">
    <property type="entry name" value="LZ3wCH"/>
</dbReference>
<evidence type="ECO:0000256" key="1">
    <source>
        <dbReference type="ARBA" id="ARBA00004123"/>
    </source>
</evidence>
<keyword evidence="10" id="KW-1185">Reference proteome</keyword>
<feature type="domain" description="Leucine zipper with capping helix" evidence="8">
    <location>
        <begin position="153"/>
        <end position="201"/>
    </location>
</feature>
<comment type="function">
    <text evidence="5">Required for proper homologous chromosome pairing and efficient cross-over and intragenic recombination during meiosis.</text>
</comment>
<evidence type="ECO:0000256" key="3">
    <source>
        <dbReference type="ARBA" id="ARBA00023054"/>
    </source>
</evidence>
<dbReference type="FunCoup" id="A0A2R5GG16">
    <property type="interactions" value="75"/>
</dbReference>